<comment type="caution">
    <text evidence="2">The sequence shown here is derived from an EMBL/GenBank/DDBJ whole genome shotgun (WGS) entry which is preliminary data.</text>
</comment>
<dbReference type="RefSeq" id="WP_079346927.1">
    <property type="nucleotide sequence ID" value="NZ_MVAB01000001.1"/>
</dbReference>
<dbReference type="Proteomes" id="UP000189970">
    <property type="component" value="Unassembled WGS sequence"/>
</dbReference>
<keyword evidence="3" id="KW-1185">Reference proteome</keyword>
<organism evidence="2 3">
    <name type="scientific">Vagococcus martis</name>
    <dbReference type="NCBI Taxonomy" id="1768210"/>
    <lineage>
        <taxon>Bacteria</taxon>
        <taxon>Bacillati</taxon>
        <taxon>Bacillota</taxon>
        <taxon>Bacilli</taxon>
        <taxon>Lactobacillales</taxon>
        <taxon>Enterococcaceae</taxon>
        <taxon>Vagococcus</taxon>
    </lineage>
</organism>
<accession>A0A1V4DHJ4</accession>
<proteinExistence type="predicted"/>
<feature type="chain" id="PRO_5012098650" description="Lipoprotein" evidence="1">
    <location>
        <begin position="25"/>
        <end position="350"/>
    </location>
</feature>
<gene>
    <name evidence="2" type="ORF">BW731_07275</name>
</gene>
<dbReference type="PROSITE" id="PS51257">
    <property type="entry name" value="PROKAR_LIPOPROTEIN"/>
    <property type="match status" value="1"/>
</dbReference>
<protein>
    <recommendedName>
        <fullName evidence="4">Lipoprotein</fullName>
    </recommendedName>
</protein>
<evidence type="ECO:0000313" key="2">
    <source>
        <dbReference type="EMBL" id="OPF87985.1"/>
    </source>
</evidence>
<reference evidence="2 3" key="1">
    <citation type="submission" date="2017-02" db="EMBL/GenBank/DDBJ databases">
        <title>Vagococcus cremeus sp. nov., isolated from the small intestine of a marten, Martes flavigula.</title>
        <authorList>
            <person name="Tak E.J."/>
            <person name="Bae J.-W."/>
        </authorList>
    </citation>
    <scope>NUCLEOTIDE SEQUENCE [LARGE SCALE GENOMIC DNA]</scope>
    <source>
        <strain evidence="2 3">D7T301</strain>
    </source>
</reference>
<dbReference type="AlphaFoldDB" id="A0A1V4DHJ4"/>
<name>A0A1V4DHJ4_9ENTE</name>
<feature type="signal peptide" evidence="1">
    <location>
        <begin position="1"/>
        <end position="24"/>
    </location>
</feature>
<keyword evidence="1" id="KW-0732">Signal</keyword>
<evidence type="ECO:0000313" key="3">
    <source>
        <dbReference type="Proteomes" id="UP000189970"/>
    </source>
</evidence>
<evidence type="ECO:0000256" key="1">
    <source>
        <dbReference type="SAM" id="SignalP"/>
    </source>
</evidence>
<sequence length="350" mass="40675">MKRKSLKYGLVASMIMMLVGCSHNSNKETTKSAKQDLEEKQVVVKNTETKEDTNKHEEDVSFDNHEYTYDVVTGATQTTFGSTPPAIYTKEEKMKKMFWSNQPPLGLLEGYYYKNEGLFKGNNYGIVEVVTHPETAGILNVEFTEFASESYYEPKYAGANKRLSDYAFFQADNTRTDETLVTVVNGITYVEKQMRDENRVTGDFLTVKGSSTSAREGFMPLAEQMKDWIREPYENKYFGFAKELPNGLIGRLQVVTTKDKITDVRYDEYFADQPEKMTDESLKPYYRQSKYYSLDYNKETNQDFIKFADKLTKEIKDNQTLDIANEELKKHPSYQTYNELRQQLDINKIW</sequence>
<dbReference type="EMBL" id="MVAB01000001">
    <property type="protein sequence ID" value="OPF87985.1"/>
    <property type="molecule type" value="Genomic_DNA"/>
</dbReference>
<evidence type="ECO:0008006" key="4">
    <source>
        <dbReference type="Google" id="ProtNLM"/>
    </source>
</evidence>